<evidence type="ECO:0000313" key="2">
    <source>
        <dbReference type="Proteomes" id="UP001595834"/>
    </source>
</evidence>
<dbReference type="RefSeq" id="WP_381225420.1">
    <property type="nucleotide sequence ID" value="NZ_JBHSIZ010000005.1"/>
</dbReference>
<accession>A0ABV9UFH8</accession>
<dbReference type="EMBL" id="JBHSIZ010000005">
    <property type="protein sequence ID" value="MFC4955533.1"/>
    <property type="molecule type" value="Genomic_DNA"/>
</dbReference>
<name>A0ABV9UFH8_9ACTN</name>
<keyword evidence="2" id="KW-1185">Reference proteome</keyword>
<evidence type="ECO:0000313" key="1">
    <source>
        <dbReference type="EMBL" id="MFC4955533.1"/>
    </source>
</evidence>
<proteinExistence type="predicted"/>
<sequence length="185" mass="19131">MSASLIGPLPTGHAARILGLNSPARMDKLIDCGLVPVVETTPGGQRRVDPDAVLDLAARPFAAAPAAGSPDLAVHLGPLQPDSNGAANQRTHHGWHQDAAAQGLSSSQIEDAWAGLWSCNPDRYQGGALVADVSGFVVAVAVITGHQRINRLVRFTLAPATPALAAHYLGHRITARPGAPFQALG</sequence>
<gene>
    <name evidence="1" type="ORF">ACFPFX_04390</name>
</gene>
<reference evidence="2" key="1">
    <citation type="journal article" date="2019" name="Int. J. Syst. Evol. Microbiol.">
        <title>The Global Catalogue of Microorganisms (GCM) 10K type strain sequencing project: providing services to taxonomists for standard genome sequencing and annotation.</title>
        <authorList>
            <consortium name="The Broad Institute Genomics Platform"/>
            <consortium name="The Broad Institute Genome Sequencing Center for Infectious Disease"/>
            <person name="Wu L."/>
            <person name="Ma J."/>
        </authorList>
    </citation>
    <scope>NUCLEOTIDE SEQUENCE [LARGE SCALE GENOMIC DNA]</scope>
    <source>
        <strain evidence="2">CCM 7224</strain>
    </source>
</reference>
<protein>
    <submittedName>
        <fullName evidence="1">Uncharacterized protein</fullName>
    </submittedName>
</protein>
<comment type="caution">
    <text evidence="1">The sequence shown here is derived from an EMBL/GenBank/DDBJ whole genome shotgun (WGS) entry which is preliminary data.</text>
</comment>
<organism evidence="1 2">
    <name type="scientific">Streptomyces mauvecolor</name>
    <dbReference type="NCBI Taxonomy" id="58345"/>
    <lineage>
        <taxon>Bacteria</taxon>
        <taxon>Bacillati</taxon>
        <taxon>Actinomycetota</taxon>
        <taxon>Actinomycetes</taxon>
        <taxon>Kitasatosporales</taxon>
        <taxon>Streptomycetaceae</taxon>
        <taxon>Streptomyces</taxon>
    </lineage>
</organism>
<dbReference type="Proteomes" id="UP001595834">
    <property type="component" value="Unassembled WGS sequence"/>
</dbReference>